<proteinExistence type="predicted"/>
<evidence type="ECO:0000313" key="2">
    <source>
        <dbReference type="WBParaSite" id="JU765_v2.g7217.t1"/>
    </source>
</evidence>
<reference evidence="2" key="1">
    <citation type="submission" date="2022-11" db="UniProtKB">
        <authorList>
            <consortium name="WormBaseParasite"/>
        </authorList>
    </citation>
    <scope>IDENTIFICATION</scope>
</reference>
<dbReference type="WBParaSite" id="JU765_v2.g7217.t1">
    <property type="protein sequence ID" value="JU765_v2.g7217.t1"/>
    <property type="gene ID" value="JU765_v2.g7217"/>
</dbReference>
<name>A0AC34RIM9_9BILA</name>
<sequence length="904" mass="102190">MSVPVAELGWRRFQFFDKLNVSDPKDPNKSFSVFKGFTIRCWKSAIYHPIVFLGEQKGAVFKLTSTLEMDFWKAYGRELVDISIADSGHRCFIATMGCEDAGQPSVLKIWDLNQWDKQTPFCRISAKVTQNKKAATNTALSVAVSNNLDFIAIGFADSSILFSAGEIVSEKSLKWKSLKDGNSSMPDGCLLGIAVTKTADKKTGVFSVCENGISFYILDGNQILKKMTHDNIGTHQNCWYFNHMTNQLVISHEEMVYFYDANSDAGFESAKCHALGKGMDKIQLLGVSSYVGVITEQETKLKSRKFMNVLNLYDVDCRYIASTVPIGDAQLFTMGREIFAIQPDGSLWKITEKTTSVKLDIVLQKHLYDVAISIAKRDNSNELASIHGKYADYLYNKGDFQNAIQQYIETIGVLQPSFVIRRFLDGTRAAQLALYIEALHARNINSSENVLLLLGAYLKMGNMEKVEQFVLNSSKYGNFDVEGAIKLLRASGNYKWGSHMATEYEKVLLIFAILVEDLCDFDEAARRLTYVDSKHIFDVLDAYGLTLLEHKEKEVMVTVERAVASDNANIEVLIKLLNGHPEYLKRLYENANKQVKENLQMRNAVLEHTLERMNALERKDLNFQARIFDLVAEDNYDVALRLGQLHSYSPLVIHVLRQQQKNDELLRYVLRDGDITDIIQACGQDTIKNMWIELVTFLSKKQNMPEKYVTELLKKIIATNHVHPLIVTKILSRNAQLPVTCVKPYLEQWFAEEGNIIKSGIKTIADNVSKLNSLESQIQIYDEDVQLFRAHTCVVCGHELETPSVHFMCKDSCHSHCYESYSDQQEGCPKCTDIDLVVSTREYTPIDSKEIATEIAKTSNALSVIADLISKGMFDDDLSETEDKPKSANPFFDMKSSTNPFDND</sequence>
<protein>
    <submittedName>
        <fullName evidence="2">Vacuolar protein sorting-associated protein 11 homolog</fullName>
    </submittedName>
</protein>
<dbReference type="Proteomes" id="UP000887576">
    <property type="component" value="Unplaced"/>
</dbReference>
<accession>A0AC34RIM9</accession>
<evidence type="ECO:0000313" key="1">
    <source>
        <dbReference type="Proteomes" id="UP000887576"/>
    </source>
</evidence>
<organism evidence="1 2">
    <name type="scientific">Panagrolaimus sp. JU765</name>
    <dbReference type="NCBI Taxonomy" id="591449"/>
    <lineage>
        <taxon>Eukaryota</taxon>
        <taxon>Metazoa</taxon>
        <taxon>Ecdysozoa</taxon>
        <taxon>Nematoda</taxon>
        <taxon>Chromadorea</taxon>
        <taxon>Rhabditida</taxon>
        <taxon>Tylenchina</taxon>
        <taxon>Panagrolaimomorpha</taxon>
        <taxon>Panagrolaimoidea</taxon>
        <taxon>Panagrolaimidae</taxon>
        <taxon>Panagrolaimus</taxon>
    </lineage>
</organism>